<evidence type="ECO:0000256" key="1">
    <source>
        <dbReference type="SAM" id="Phobius"/>
    </source>
</evidence>
<dbReference type="EMBL" id="LN879430">
    <property type="protein sequence ID" value="CUH93792.1"/>
    <property type="molecule type" value="Genomic_DNA"/>
</dbReference>
<dbReference type="Proteomes" id="UP000196053">
    <property type="component" value="Chromosome I"/>
</dbReference>
<accession>A0A0K8J924</accession>
<dbReference type="InterPro" id="IPR037185">
    <property type="entry name" value="EmrE-like"/>
</dbReference>
<dbReference type="SUPFAM" id="SSF103481">
    <property type="entry name" value="Multidrug resistance efflux transporter EmrE"/>
    <property type="match status" value="1"/>
</dbReference>
<sequence length="52" mass="5579">MEGSRITVMTLIKQSGSLVTILAGKFIFKEKNIAYKLICAGIIIIGIVIGVL</sequence>
<proteinExistence type="predicted"/>
<evidence type="ECO:0000313" key="3">
    <source>
        <dbReference type="Proteomes" id="UP000196053"/>
    </source>
</evidence>
<feature type="transmembrane region" description="Helical" evidence="1">
    <location>
        <begin position="33"/>
        <end position="51"/>
    </location>
</feature>
<keyword evidence="1" id="KW-1133">Transmembrane helix</keyword>
<reference evidence="3" key="1">
    <citation type="submission" date="2015-09" db="EMBL/GenBank/DDBJ databases">
        <authorList>
            <person name="Wibberg D."/>
        </authorList>
    </citation>
    <scope>NUCLEOTIDE SEQUENCE [LARGE SCALE GENOMIC DNA]</scope>
    <source>
        <strain evidence="3">SD1D</strain>
    </source>
</reference>
<keyword evidence="1" id="KW-0812">Transmembrane</keyword>
<gene>
    <name evidence="2" type="ORF">SD1D_2280</name>
</gene>
<keyword evidence="3" id="KW-1185">Reference proteome</keyword>
<protein>
    <submittedName>
        <fullName evidence="2">Putative membrane protein</fullName>
    </submittedName>
</protein>
<name>A0A0K8J924_9FIRM</name>
<dbReference type="RefSeq" id="WP_157893128.1">
    <property type="nucleotide sequence ID" value="NZ_DUPS01000059.1"/>
</dbReference>
<dbReference type="AlphaFoldDB" id="A0A0K8J924"/>
<dbReference type="KEGG" id="hsd:SD1D_2280"/>
<evidence type="ECO:0000313" key="2">
    <source>
        <dbReference type="EMBL" id="CUH93792.1"/>
    </source>
</evidence>
<dbReference type="OrthoDB" id="2005099at2"/>
<organism evidence="2 3">
    <name type="scientific">Herbinix luporum</name>
    <dbReference type="NCBI Taxonomy" id="1679721"/>
    <lineage>
        <taxon>Bacteria</taxon>
        <taxon>Bacillati</taxon>
        <taxon>Bacillota</taxon>
        <taxon>Clostridia</taxon>
        <taxon>Lachnospirales</taxon>
        <taxon>Lachnospiraceae</taxon>
        <taxon>Herbinix</taxon>
    </lineage>
</organism>
<keyword evidence="1" id="KW-0472">Membrane</keyword>